<sequence>MLRKTMSFFLILIICSTSFVYAADTSKEQNELNSIQRTINDIKKKLSTNKKKEKDVAVQIQDLDRKIDSREKEIDNLEFEIKETKKEIGKTKEQLVLAEENISTQDDMMNKRLRAMYKNSDVGYLQVLMESDGLVDLLSNLDMVKKIFNQDVDVLKDMKLKRDNVESVKNKLEEYERNMSIMRSNARSKQKELEVSRGEMRKIKSQIAKDGKALEKQEDALKKYADQLEAEILRKQSGGKYVGGKFTWPAPGYTRITSPFGYRIHPVLKKKKLHTGIDVGIPYGKNLVAAADGKVIHANWLGGYGKAVMIDHGGGIVTLYGHTSKLLVKNGQRVKKGTPIAKCGSTGMSTGPHLHFEVRKNGKYIDPMTYLKK</sequence>
<feature type="domain" description="Peptidoglycan hydrolase PcsB coiled-coil" evidence="5">
    <location>
        <begin position="98"/>
        <end position="166"/>
    </location>
</feature>
<feature type="coiled-coil region" evidence="2">
    <location>
        <begin position="25"/>
        <end position="101"/>
    </location>
</feature>
<gene>
    <name evidence="6" type="ORF">CCE28_13975</name>
</gene>
<organism evidence="6 7">
    <name type="scientific">Anaeromicrobium sediminis</name>
    <dbReference type="NCBI Taxonomy" id="1478221"/>
    <lineage>
        <taxon>Bacteria</taxon>
        <taxon>Bacillati</taxon>
        <taxon>Bacillota</taxon>
        <taxon>Clostridia</taxon>
        <taxon>Peptostreptococcales</taxon>
        <taxon>Thermotaleaceae</taxon>
        <taxon>Anaeromicrobium</taxon>
    </lineage>
</organism>
<reference evidence="6 7" key="1">
    <citation type="submission" date="2017-06" db="EMBL/GenBank/DDBJ databases">
        <title>Draft genome sequence of anaerobic fermentative bacterium Anaeromicrobium sediminis DY2726D isolated from West Pacific Ocean sediments.</title>
        <authorList>
            <person name="Zeng X."/>
        </authorList>
    </citation>
    <scope>NUCLEOTIDE SEQUENCE [LARGE SCALE GENOMIC DNA]</scope>
    <source>
        <strain evidence="6 7">DY2726D</strain>
    </source>
</reference>
<dbReference type="Pfam" id="PF01551">
    <property type="entry name" value="Peptidase_M23"/>
    <property type="match status" value="1"/>
</dbReference>
<dbReference type="AlphaFoldDB" id="A0A267MJ07"/>
<feature type="signal peptide" evidence="3">
    <location>
        <begin position="1"/>
        <end position="22"/>
    </location>
</feature>
<dbReference type="InterPro" id="IPR016047">
    <property type="entry name" value="M23ase_b-sheet_dom"/>
</dbReference>
<evidence type="ECO:0000259" key="4">
    <source>
        <dbReference type="Pfam" id="PF01551"/>
    </source>
</evidence>
<evidence type="ECO:0000313" key="7">
    <source>
        <dbReference type="Proteomes" id="UP000216024"/>
    </source>
</evidence>
<dbReference type="Proteomes" id="UP000216024">
    <property type="component" value="Unassembled WGS sequence"/>
</dbReference>
<dbReference type="Pfam" id="PF24568">
    <property type="entry name" value="CC_PcsB"/>
    <property type="match status" value="1"/>
</dbReference>
<dbReference type="FunFam" id="2.70.70.10:FF:000006">
    <property type="entry name" value="M23 family peptidase"/>
    <property type="match status" value="1"/>
</dbReference>
<dbReference type="Gene3D" id="2.70.70.10">
    <property type="entry name" value="Glucose Permease (Domain IIA)"/>
    <property type="match status" value="1"/>
</dbReference>
<dbReference type="PANTHER" id="PTHR21666:SF289">
    <property type="entry name" value="L-ALA--D-GLU ENDOPEPTIDASE"/>
    <property type="match status" value="1"/>
</dbReference>
<accession>A0A267MJ07</accession>
<dbReference type="InterPro" id="IPR050570">
    <property type="entry name" value="Cell_wall_metabolism_enzyme"/>
</dbReference>
<proteinExistence type="predicted"/>
<feature type="domain" description="M23ase beta-sheet core" evidence="4">
    <location>
        <begin position="273"/>
        <end position="367"/>
    </location>
</feature>
<dbReference type="CDD" id="cd12797">
    <property type="entry name" value="M23_peptidase"/>
    <property type="match status" value="1"/>
</dbReference>
<protein>
    <submittedName>
        <fullName evidence="6">Uncharacterized protein</fullName>
    </submittedName>
</protein>
<evidence type="ECO:0000256" key="3">
    <source>
        <dbReference type="SAM" id="SignalP"/>
    </source>
</evidence>
<evidence type="ECO:0000313" key="6">
    <source>
        <dbReference type="EMBL" id="PAB58773.1"/>
    </source>
</evidence>
<dbReference type="InterPro" id="IPR057309">
    <property type="entry name" value="PcsB_CC"/>
</dbReference>
<comment type="caution">
    <text evidence="6">The sequence shown here is derived from an EMBL/GenBank/DDBJ whole genome shotgun (WGS) entry which is preliminary data.</text>
</comment>
<evidence type="ECO:0000256" key="1">
    <source>
        <dbReference type="ARBA" id="ARBA00022729"/>
    </source>
</evidence>
<keyword evidence="1 3" id="KW-0732">Signal</keyword>
<name>A0A267MJ07_9FIRM</name>
<dbReference type="EMBL" id="NIBG01000012">
    <property type="protein sequence ID" value="PAB58773.1"/>
    <property type="molecule type" value="Genomic_DNA"/>
</dbReference>
<dbReference type="OrthoDB" id="9809488at2"/>
<dbReference type="PANTHER" id="PTHR21666">
    <property type="entry name" value="PEPTIDASE-RELATED"/>
    <property type="match status" value="1"/>
</dbReference>
<dbReference type="SUPFAM" id="SSF51261">
    <property type="entry name" value="Duplicated hybrid motif"/>
    <property type="match status" value="1"/>
</dbReference>
<feature type="chain" id="PRO_5012650534" evidence="3">
    <location>
        <begin position="23"/>
        <end position="373"/>
    </location>
</feature>
<evidence type="ECO:0000259" key="5">
    <source>
        <dbReference type="Pfam" id="PF24568"/>
    </source>
</evidence>
<feature type="coiled-coil region" evidence="2">
    <location>
        <begin position="155"/>
        <end position="234"/>
    </location>
</feature>
<dbReference type="Gene3D" id="6.10.250.3150">
    <property type="match status" value="1"/>
</dbReference>
<evidence type="ECO:0000256" key="2">
    <source>
        <dbReference type="SAM" id="Coils"/>
    </source>
</evidence>
<dbReference type="InterPro" id="IPR011055">
    <property type="entry name" value="Dup_hybrid_motif"/>
</dbReference>
<keyword evidence="7" id="KW-1185">Reference proteome</keyword>
<dbReference type="RefSeq" id="WP_095134353.1">
    <property type="nucleotide sequence ID" value="NZ_NIBG01000012.1"/>
</dbReference>
<dbReference type="GO" id="GO:0004222">
    <property type="term" value="F:metalloendopeptidase activity"/>
    <property type="evidence" value="ECO:0007669"/>
    <property type="project" value="TreeGrafter"/>
</dbReference>
<keyword evidence="2" id="KW-0175">Coiled coil</keyword>